<evidence type="ECO:0000256" key="1">
    <source>
        <dbReference type="SAM" id="MobiDB-lite"/>
    </source>
</evidence>
<feature type="compositionally biased region" description="Basic residues" evidence="1">
    <location>
        <begin position="45"/>
        <end position="54"/>
    </location>
</feature>
<keyword evidence="3" id="KW-1185">Reference proteome</keyword>
<feature type="compositionally biased region" description="Basic residues" evidence="1">
    <location>
        <begin position="1"/>
        <end position="17"/>
    </location>
</feature>
<dbReference type="Proteomes" id="UP000747542">
    <property type="component" value="Unassembled WGS sequence"/>
</dbReference>
<feature type="region of interest" description="Disordered" evidence="1">
    <location>
        <begin position="490"/>
        <end position="520"/>
    </location>
</feature>
<accession>A0A8J5KFC5</accession>
<sequence length="797" mass="92284">MMIKTKLLRRKVKKKVKQGLDSSLDAHGWDTTHSINGQNDDKDKIIKKKSKKKVKQDLDSSLDAHGWDTTHSIIGQNDDKDKIIKKKSKKKEKQDLDSSLDAHGWDTTHSINGQNDDKDKIIKKKSKKKVKQDLDSSLDAHGWDTTHSINGQNDDKDKIIKKKSKKKVKQDLDSSLDAHGWDTTHSINGQNDDKDKIIKKKSKKKEKQDLDSSLDAHGWDTTHSINGQNDDKDKIIKKKSKKKVKQDLDSSLDAHGWDTTHSINGQNDDKDKIIKKKSKKKVKQDLDSSLDAHGWDTTHSIIAQDDDQENNSIKKKKKFIHLDSSLDTTETFLNTPYQDINSQVGDQENIVITKKKSKKEAKEGLYLSPDTDIVGCGDGHFRKKKKKSKKGSIMGQYNFGGDNVIEGMTGDHSVSPVAETRLGCEVTDEHLKKKKMKKGNNSNRHISWCEDTLTSQVCSDGLNDSMEYESYINDFPSDKSLLDVSSLSITESCPDRNTEQGNQDVGRPKENEQVSQSTDDYDFDDECYSVSYKAKAKKMGTLRVDKRSYNLYFDDDGYYNSLSSRRHTGFVRLSRLGKNRTLEERMYEFPPGVGVPQEEIEDIPLSHCHWTLVQEKLTDNEFTKEEIEEQVMGKLNYLRDYFKRLEMGQLTEEELKERRPTHYNDPYLPTPQHLKFFENLNIKITWELSTLHKYCLFNTLGFWFREIFFEETGLKVKSHHASIEEDLQLLIRDGHWTKEEDERMVKGIMKVMNVKSIEEVLYKKIPWIKIMPYVKTRRYHNLRQRFIYRVNRGDFNN</sequence>
<comment type="caution">
    <text evidence="2">The sequence shown here is derived from an EMBL/GenBank/DDBJ whole genome shotgun (WGS) entry which is preliminary data.</text>
</comment>
<organism evidence="2 3">
    <name type="scientific">Homarus americanus</name>
    <name type="common">American lobster</name>
    <dbReference type="NCBI Taxonomy" id="6706"/>
    <lineage>
        <taxon>Eukaryota</taxon>
        <taxon>Metazoa</taxon>
        <taxon>Ecdysozoa</taxon>
        <taxon>Arthropoda</taxon>
        <taxon>Crustacea</taxon>
        <taxon>Multicrustacea</taxon>
        <taxon>Malacostraca</taxon>
        <taxon>Eumalacostraca</taxon>
        <taxon>Eucarida</taxon>
        <taxon>Decapoda</taxon>
        <taxon>Pleocyemata</taxon>
        <taxon>Astacidea</taxon>
        <taxon>Nephropoidea</taxon>
        <taxon>Nephropidae</taxon>
        <taxon>Homarus</taxon>
    </lineage>
</organism>
<feature type="compositionally biased region" description="Basic residues" evidence="1">
    <location>
        <begin position="121"/>
        <end position="130"/>
    </location>
</feature>
<feature type="region of interest" description="Disordered" evidence="1">
    <location>
        <begin position="1"/>
        <end position="74"/>
    </location>
</feature>
<feature type="compositionally biased region" description="Basic residues" evidence="1">
    <location>
        <begin position="235"/>
        <end position="244"/>
    </location>
</feature>
<dbReference type="AlphaFoldDB" id="A0A8J5KFC5"/>
<protein>
    <submittedName>
        <fullName evidence="2">Prothoracicostatic peptide-like</fullName>
    </submittedName>
</protein>
<proteinExistence type="predicted"/>
<gene>
    <name evidence="2" type="primary">Ptsp-L</name>
    <name evidence="2" type="ORF">Hamer_G012226</name>
</gene>
<feature type="compositionally biased region" description="Basic residues" evidence="1">
    <location>
        <begin position="273"/>
        <end position="282"/>
    </location>
</feature>
<name>A0A8J5KFC5_HOMAM</name>
<dbReference type="EMBL" id="JAHLQT010014894">
    <property type="protein sequence ID" value="KAG7170005.1"/>
    <property type="molecule type" value="Genomic_DNA"/>
</dbReference>
<evidence type="ECO:0000313" key="2">
    <source>
        <dbReference type="EMBL" id="KAG7170005.1"/>
    </source>
</evidence>
<feature type="region of interest" description="Disordered" evidence="1">
    <location>
        <begin position="87"/>
        <end position="288"/>
    </location>
</feature>
<evidence type="ECO:0000313" key="3">
    <source>
        <dbReference type="Proteomes" id="UP000747542"/>
    </source>
</evidence>
<reference evidence="2" key="1">
    <citation type="journal article" date="2021" name="Sci. Adv.">
        <title>The American lobster genome reveals insights on longevity, neural, and immune adaptations.</title>
        <authorList>
            <person name="Polinski J.M."/>
            <person name="Zimin A.V."/>
            <person name="Clark K.F."/>
            <person name="Kohn A.B."/>
            <person name="Sadowski N."/>
            <person name="Timp W."/>
            <person name="Ptitsyn A."/>
            <person name="Khanna P."/>
            <person name="Romanova D.Y."/>
            <person name="Williams P."/>
            <person name="Greenwood S.J."/>
            <person name="Moroz L.L."/>
            <person name="Walt D.R."/>
            <person name="Bodnar A.G."/>
        </authorList>
    </citation>
    <scope>NUCLEOTIDE SEQUENCE</scope>
    <source>
        <strain evidence="2">GMGI-L3</strain>
    </source>
</reference>
<feature type="compositionally biased region" description="Basic residues" evidence="1">
    <location>
        <begin position="159"/>
        <end position="168"/>
    </location>
</feature>